<dbReference type="AlphaFoldDB" id="A0A9J7APQ8"/>
<protein>
    <recommendedName>
        <fullName evidence="3">Spermidine synthase</fullName>
    </recommendedName>
</protein>
<evidence type="ECO:0000313" key="2">
    <source>
        <dbReference type="Proteomes" id="UP001060336"/>
    </source>
</evidence>
<dbReference type="RefSeq" id="WP_257767399.1">
    <property type="nucleotide sequence ID" value="NZ_CP102480.1"/>
</dbReference>
<dbReference type="Proteomes" id="UP001060336">
    <property type="component" value="Chromosome"/>
</dbReference>
<sequence>MAGGRGYWGDQYPIFESAIMIGPGRLSKSSWMSLTPVEIESQKVGVLGARGHTVVLGLGMGWAAANVALRPEVDRVTVVERDPDVIALIRAQGLFEALPPDARAKLAVVEADALTWRPDSPVHSLQADIWLGLAEDGKLADVRQMQSNIGAEQVYFWGQEMEIWRQACRHTGGAPALDRTVIRRIVEEDLGLPLILPEWPDLPEKLASAGTTWAPLRTDWWHDASGTG</sequence>
<evidence type="ECO:0000313" key="1">
    <source>
        <dbReference type="EMBL" id="UUX48898.1"/>
    </source>
</evidence>
<reference evidence="1" key="1">
    <citation type="submission" date="2022-08" db="EMBL/GenBank/DDBJ databases">
        <title>Nisaea acidiphila sp. nov., isolated from a marine algal debris and emended description of the genus Nisaea Urios et al. 2008.</title>
        <authorList>
            <person name="Kwon K."/>
        </authorList>
    </citation>
    <scope>NUCLEOTIDE SEQUENCE</scope>
    <source>
        <strain evidence="1">MEBiC11861</strain>
    </source>
</reference>
<gene>
    <name evidence="1" type="ORF">NUH88_16020</name>
</gene>
<dbReference type="EMBL" id="CP102480">
    <property type="protein sequence ID" value="UUX48898.1"/>
    <property type="molecule type" value="Genomic_DNA"/>
</dbReference>
<organism evidence="1 2">
    <name type="scientific">Nisaea acidiphila</name>
    <dbReference type="NCBI Taxonomy" id="1862145"/>
    <lineage>
        <taxon>Bacteria</taxon>
        <taxon>Pseudomonadati</taxon>
        <taxon>Pseudomonadota</taxon>
        <taxon>Alphaproteobacteria</taxon>
        <taxon>Rhodospirillales</taxon>
        <taxon>Thalassobaculaceae</taxon>
        <taxon>Nisaea</taxon>
    </lineage>
</organism>
<dbReference type="SUPFAM" id="SSF53335">
    <property type="entry name" value="S-adenosyl-L-methionine-dependent methyltransferases"/>
    <property type="match status" value="1"/>
</dbReference>
<evidence type="ECO:0008006" key="3">
    <source>
        <dbReference type="Google" id="ProtNLM"/>
    </source>
</evidence>
<name>A0A9J7APQ8_9PROT</name>
<accession>A0A9J7APQ8</accession>
<dbReference type="InterPro" id="IPR029063">
    <property type="entry name" value="SAM-dependent_MTases_sf"/>
</dbReference>
<keyword evidence="2" id="KW-1185">Reference proteome</keyword>
<proteinExistence type="predicted"/>
<dbReference type="KEGG" id="naci:NUH88_16020"/>
<dbReference type="Gene3D" id="3.40.50.150">
    <property type="entry name" value="Vaccinia Virus protein VP39"/>
    <property type="match status" value="1"/>
</dbReference>